<comment type="caution">
    <text evidence="4">The sequence shown here is derived from an EMBL/GenBank/DDBJ whole genome shotgun (WGS) entry which is preliminary data.</text>
</comment>
<dbReference type="GO" id="GO:0003723">
    <property type="term" value="F:RNA binding"/>
    <property type="evidence" value="ECO:0007669"/>
    <property type="project" value="UniProtKB-UniRule"/>
</dbReference>
<organism evidence="4 5">
    <name type="scientific">Candidatus Paralactobacillus gallistercoris</name>
    <dbReference type="NCBI Taxonomy" id="2838724"/>
    <lineage>
        <taxon>Bacteria</taxon>
        <taxon>Bacillati</taxon>
        <taxon>Bacillota</taxon>
        <taxon>Bacilli</taxon>
        <taxon>Lactobacillales</taxon>
        <taxon>Lactobacillaceae</taxon>
        <taxon>Lactobacillus</taxon>
    </lineage>
</organism>
<protein>
    <submittedName>
        <fullName evidence="4">YhbY family RNA-binding protein</fullName>
    </submittedName>
</protein>
<dbReference type="PANTHER" id="PTHR40065:SF3">
    <property type="entry name" value="RNA-BINDING PROTEIN YHBY"/>
    <property type="match status" value="1"/>
</dbReference>
<sequence length="105" mass="11758">MLTGKQKHFLRGQAQTIKPLFHVGKGGLSDAFGIQVENALQKRELVKVNIMPNADVTVQGLSDFMIKVDERINIAQVIGHTVVFYQPSMKKENQKLSKQVKALLK</sequence>
<dbReference type="SMART" id="SM01103">
    <property type="entry name" value="CRS1_YhbY"/>
    <property type="match status" value="1"/>
</dbReference>
<dbReference type="InterPro" id="IPR035920">
    <property type="entry name" value="YhbY-like_sf"/>
</dbReference>
<dbReference type="InterPro" id="IPR001890">
    <property type="entry name" value="RNA-binding_CRM"/>
</dbReference>
<dbReference type="Proteomes" id="UP000777303">
    <property type="component" value="Unassembled WGS sequence"/>
</dbReference>
<dbReference type="Gene3D" id="3.30.110.60">
    <property type="entry name" value="YhbY-like"/>
    <property type="match status" value="1"/>
</dbReference>
<dbReference type="EMBL" id="JAHLFS010000045">
    <property type="protein sequence ID" value="MBU3851698.1"/>
    <property type="molecule type" value="Genomic_DNA"/>
</dbReference>
<evidence type="ECO:0000259" key="3">
    <source>
        <dbReference type="PROSITE" id="PS51295"/>
    </source>
</evidence>
<name>A0A948TJB4_9LACO</name>
<proteinExistence type="predicted"/>
<dbReference type="PROSITE" id="PS51295">
    <property type="entry name" value="CRM"/>
    <property type="match status" value="1"/>
</dbReference>
<accession>A0A948TJB4</accession>
<dbReference type="AlphaFoldDB" id="A0A948TJB4"/>
<feature type="domain" description="CRM" evidence="3">
    <location>
        <begin position="1"/>
        <end position="97"/>
    </location>
</feature>
<evidence type="ECO:0000313" key="4">
    <source>
        <dbReference type="EMBL" id="MBU3851698.1"/>
    </source>
</evidence>
<keyword evidence="1 2" id="KW-0694">RNA-binding</keyword>
<dbReference type="SUPFAM" id="SSF75471">
    <property type="entry name" value="YhbY-like"/>
    <property type="match status" value="1"/>
</dbReference>
<dbReference type="Pfam" id="PF01985">
    <property type="entry name" value="CRS1_YhbY"/>
    <property type="match status" value="1"/>
</dbReference>
<evidence type="ECO:0000256" key="2">
    <source>
        <dbReference type="PROSITE-ProRule" id="PRU00626"/>
    </source>
</evidence>
<gene>
    <name evidence="4" type="ORF">H9901_03265</name>
</gene>
<evidence type="ECO:0000313" key="5">
    <source>
        <dbReference type="Proteomes" id="UP000777303"/>
    </source>
</evidence>
<dbReference type="InterPro" id="IPR051925">
    <property type="entry name" value="RNA-binding_domain"/>
</dbReference>
<dbReference type="PANTHER" id="PTHR40065">
    <property type="entry name" value="RNA-BINDING PROTEIN YHBY"/>
    <property type="match status" value="1"/>
</dbReference>
<reference evidence="4" key="1">
    <citation type="journal article" date="2021" name="PeerJ">
        <title>Extensive microbial diversity within the chicken gut microbiome revealed by metagenomics and culture.</title>
        <authorList>
            <person name="Gilroy R."/>
            <person name="Ravi A."/>
            <person name="Getino M."/>
            <person name="Pursley I."/>
            <person name="Horton D.L."/>
            <person name="Alikhan N.F."/>
            <person name="Baker D."/>
            <person name="Gharbi K."/>
            <person name="Hall N."/>
            <person name="Watson M."/>
            <person name="Adriaenssens E.M."/>
            <person name="Foster-Nyarko E."/>
            <person name="Jarju S."/>
            <person name="Secka A."/>
            <person name="Antonio M."/>
            <person name="Oren A."/>
            <person name="Chaudhuri R.R."/>
            <person name="La Ragione R."/>
            <person name="Hildebrand F."/>
            <person name="Pallen M.J."/>
        </authorList>
    </citation>
    <scope>NUCLEOTIDE SEQUENCE</scope>
    <source>
        <strain evidence="4">F6-6636</strain>
    </source>
</reference>
<reference evidence="4" key="2">
    <citation type="submission" date="2021-04" db="EMBL/GenBank/DDBJ databases">
        <authorList>
            <person name="Gilroy R."/>
        </authorList>
    </citation>
    <scope>NUCLEOTIDE SEQUENCE</scope>
    <source>
        <strain evidence="4">F6-6636</strain>
    </source>
</reference>
<evidence type="ECO:0000256" key="1">
    <source>
        <dbReference type="ARBA" id="ARBA00022884"/>
    </source>
</evidence>